<dbReference type="InterPro" id="IPR027417">
    <property type="entry name" value="P-loop_NTPase"/>
</dbReference>
<proteinExistence type="predicted"/>
<evidence type="ECO:0008006" key="3">
    <source>
        <dbReference type="Google" id="ProtNLM"/>
    </source>
</evidence>
<dbReference type="Pfam" id="PF13469">
    <property type="entry name" value="Sulfotransfer_3"/>
    <property type="match status" value="1"/>
</dbReference>
<evidence type="ECO:0000313" key="1">
    <source>
        <dbReference type="EMBL" id="KIT15264.1"/>
    </source>
</evidence>
<dbReference type="PATRIC" id="fig|935700.4.peg.3112"/>
<gene>
    <name evidence="1" type="ORF">jaqu_30110</name>
</gene>
<reference evidence="1 2" key="1">
    <citation type="submission" date="2015-02" db="EMBL/GenBank/DDBJ databases">
        <title>Genome Sequence of Jannaschia aquimarina DSM28248, a member of the Roseobacter clade.</title>
        <authorList>
            <person name="Voget S."/>
            <person name="Daniel R."/>
        </authorList>
    </citation>
    <scope>NUCLEOTIDE SEQUENCE [LARGE SCALE GENOMIC DNA]</scope>
    <source>
        <strain evidence="1 2">GSW-M26</strain>
    </source>
</reference>
<dbReference type="RefSeq" id="WP_043919795.1">
    <property type="nucleotide sequence ID" value="NZ_FZPF01000003.1"/>
</dbReference>
<dbReference type="EMBL" id="JYFE01000054">
    <property type="protein sequence ID" value="KIT15264.1"/>
    <property type="molecule type" value="Genomic_DNA"/>
</dbReference>
<dbReference type="Gene3D" id="3.40.50.300">
    <property type="entry name" value="P-loop containing nucleotide triphosphate hydrolases"/>
    <property type="match status" value="1"/>
</dbReference>
<dbReference type="OrthoDB" id="9800698at2"/>
<comment type="caution">
    <text evidence="1">The sequence shown here is derived from an EMBL/GenBank/DDBJ whole genome shotgun (WGS) entry which is preliminary data.</text>
</comment>
<organism evidence="1 2">
    <name type="scientific">Jannaschia aquimarina</name>
    <dbReference type="NCBI Taxonomy" id="935700"/>
    <lineage>
        <taxon>Bacteria</taxon>
        <taxon>Pseudomonadati</taxon>
        <taxon>Pseudomonadota</taxon>
        <taxon>Alphaproteobacteria</taxon>
        <taxon>Rhodobacterales</taxon>
        <taxon>Roseobacteraceae</taxon>
        <taxon>Jannaschia</taxon>
    </lineage>
</organism>
<keyword evidence="2" id="KW-1185">Reference proteome</keyword>
<protein>
    <recommendedName>
        <fullName evidence="3">Sulfotransferase domain protein</fullName>
    </recommendedName>
</protein>
<dbReference type="AlphaFoldDB" id="A0A0D1EC14"/>
<dbReference type="Proteomes" id="UP000032232">
    <property type="component" value="Unassembled WGS sequence"/>
</dbReference>
<dbReference type="SUPFAM" id="SSF52540">
    <property type="entry name" value="P-loop containing nucleoside triphosphate hydrolases"/>
    <property type="match status" value="1"/>
</dbReference>
<accession>A0A0D1EC14</accession>
<dbReference type="STRING" id="935700.jaqu_30110"/>
<sequence length="257" mass="29584">MTGDKKFLFVAGNARSGTTAMVRLLNCHRRVIIHTERFRPLFVKGELKRAHLEKESFLSKEHRLPQMIPTDRAGLLARYDDAIYVGDKFPLMFKDFDLMDREFPGVEILYMVRNPVSVANSYQARFEEREQWKRNAFFSVKEWSRSVRLGLERIEGGKRLSVVPYEDAFASAENVRTIFRHLGLDPEDADWDRISDLLAEAAELEQTFEVRNDKLRQHIFLNAAIGPYRRLVTEHSIFNAVAADAPVLADAQPSGVQ</sequence>
<name>A0A0D1EC14_9RHOB</name>
<evidence type="ECO:0000313" key="2">
    <source>
        <dbReference type="Proteomes" id="UP000032232"/>
    </source>
</evidence>